<dbReference type="InterPro" id="IPR012533">
    <property type="entry name" value="YcnI-copper_dom"/>
</dbReference>
<keyword evidence="2" id="KW-0472">Membrane</keyword>
<sequence length="253" mass="25578">MPRSTPARTPRRIGVLTTAAFAAVVAGAGPATAHTEVEAPGARALDQNVALTFTAASESDTAGISRLEVILPEGMAPRDITYREGPEGWKFATTSRGYTVSGPKLPVGEDAEYVVTARQLPDVPALHFKTLQTYDDGQVDRWIELEEEKNGEAHGHSHPAPRLALEPAAPGAKPVGSAPEQTPAAAPSTTGPSPAEAAGGPQPEATAAAEAAAGDGAGDGGGIPVAATAGIAAAVLALGGGAWWFRNRRGGTA</sequence>
<evidence type="ECO:0000256" key="2">
    <source>
        <dbReference type="SAM" id="Phobius"/>
    </source>
</evidence>
<feature type="compositionally biased region" description="Low complexity" evidence="1">
    <location>
        <begin position="160"/>
        <end position="172"/>
    </location>
</feature>
<protein>
    <recommendedName>
        <fullName evidence="4">YncI copper-binding domain-containing protein</fullName>
    </recommendedName>
</protein>
<dbReference type="InterPro" id="IPR038507">
    <property type="entry name" value="YcnI-like_sf"/>
</dbReference>
<evidence type="ECO:0000313" key="6">
    <source>
        <dbReference type="Proteomes" id="UP000245051"/>
    </source>
</evidence>
<dbReference type="Pfam" id="PF07987">
    <property type="entry name" value="DUF1775"/>
    <property type="match status" value="1"/>
</dbReference>
<evidence type="ECO:0000256" key="3">
    <source>
        <dbReference type="SAM" id="SignalP"/>
    </source>
</evidence>
<keyword evidence="3" id="KW-0732">Signal</keyword>
<accession>A0ABM6VD53</accession>
<evidence type="ECO:0000256" key="1">
    <source>
        <dbReference type="SAM" id="MobiDB-lite"/>
    </source>
</evidence>
<keyword evidence="2" id="KW-1133">Transmembrane helix</keyword>
<dbReference type="Gene3D" id="2.60.40.2230">
    <property type="entry name" value="Uncharacterised protein YcnI-like PF07987, DUF1775"/>
    <property type="match status" value="1"/>
</dbReference>
<reference evidence="5 6" key="1">
    <citation type="submission" date="2018-05" db="EMBL/GenBank/DDBJ databases">
        <title>Complete genome sequence of the Type Strain of Streptomyces spongiicola HNM0071, the producer of staurosporine.</title>
        <authorList>
            <person name="Zhou S."/>
            <person name="Huang X."/>
        </authorList>
    </citation>
    <scope>NUCLEOTIDE SEQUENCE [LARGE SCALE GENOMIC DNA]</scope>
    <source>
        <strain evidence="5 6">HNM0071</strain>
    </source>
</reference>
<feature type="signal peptide" evidence="3">
    <location>
        <begin position="1"/>
        <end position="33"/>
    </location>
</feature>
<name>A0ABM6VD53_9ACTN</name>
<feature type="region of interest" description="Disordered" evidence="1">
    <location>
        <begin position="150"/>
        <end position="215"/>
    </location>
</feature>
<keyword evidence="6" id="KW-1185">Reference proteome</keyword>
<evidence type="ECO:0000313" key="5">
    <source>
        <dbReference type="EMBL" id="AWK11972.1"/>
    </source>
</evidence>
<evidence type="ECO:0000259" key="4">
    <source>
        <dbReference type="Pfam" id="PF07987"/>
    </source>
</evidence>
<feature type="chain" id="PRO_5045867027" description="YncI copper-binding domain-containing protein" evidence="3">
    <location>
        <begin position="34"/>
        <end position="253"/>
    </location>
</feature>
<feature type="domain" description="YncI copper-binding" evidence="4">
    <location>
        <begin position="99"/>
        <end position="165"/>
    </location>
</feature>
<organism evidence="5 6">
    <name type="scientific">Streptomyces spongiicola</name>
    <dbReference type="NCBI Taxonomy" id="1690221"/>
    <lineage>
        <taxon>Bacteria</taxon>
        <taxon>Bacillati</taxon>
        <taxon>Actinomycetota</taxon>
        <taxon>Actinomycetes</taxon>
        <taxon>Kitasatosporales</taxon>
        <taxon>Streptomycetaceae</taxon>
        <taxon>Streptomyces</taxon>
    </lineage>
</organism>
<gene>
    <name evidence="5" type="ORF">DDQ41_27045</name>
</gene>
<dbReference type="EMBL" id="CP029254">
    <property type="protein sequence ID" value="AWK11972.1"/>
    <property type="molecule type" value="Genomic_DNA"/>
</dbReference>
<dbReference type="Proteomes" id="UP000245051">
    <property type="component" value="Chromosome"/>
</dbReference>
<feature type="compositionally biased region" description="Low complexity" evidence="1">
    <location>
        <begin position="182"/>
        <end position="214"/>
    </location>
</feature>
<feature type="transmembrane region" description="Helical" evidence="2">
    <location>
        <begin position="225"/>
        <end position="245"/>
    </location>
</feature>
<keyword evidence="2" id="KW-0812">Transmembrane</keyword>
<proteinExistence type="predicted"/>
<dbReference type="RefSeq" id="WP_109296807.1">
    <property type="nucleotide sequence ID" value="NZ_CP029254.1"/>
</dbReference>